<proteinExistence type="evidence at transcript level"/>
<name>I3SWB1_LOTJA</name>
<dbReference type="AlphaFoldDB" id="I3SWB1"/>
<accession>I3SWB1</accession>
<protein>
    <submittedName>
        <fullName evidence="2">Uncharacterized protein</fullName>
    </submittedName>
</protein>
<evidence type="ECO:0000313" key="2">
    <source>
        <dbReference type="EMBL" id="AFK44553.1"/>
    </source>
</evidence>
<evidence type="ECO:0000256" key="1">
    <source>
        <dbReference type="SAM" id="MobiDB-lite"/>
    </source>
</evidence>
<sequence>MDFRSSCSSCCSFPSPRSGGARC</sequence>
<feature type="region of interest" description="Disordered" evidence="1">
    <location>
        <begin position="1"/>
        <end position="23"/>
    </location>
</feature>
<organism evidence="2">
    <name type="scientific">Lotus japonicus</name>
    <name type="common">Lotus corniculatus var. japonicus</name>
    <dbReference type="NCBI Taxonomy" id="34305"/>
    <lineage>
        <taxon>Eukaryota</taxon>
        <taxon>Viridiplantae</taxon>
        <taxon>Streptophyta</taxon>
        <taxon>Embryophyta</taxon>
        <taxon>Tracheophyta</taxon>
        <taxon>Spermatophyta</taxon>
        <taxon>Magnoliopsida</taxon>
        <taxon>eudicotyledons</taxon>
        <taxon>Gunneridae</taxon>
        <taxon>Pentapetalae</taxon>
        <taxon>rosids</taxon>
        <taxon>fabids</taxon>
        <taxon>Fabales</taxon>
        <taxon>Fabaceae</taxon>
        <taxon>Papilionoideae</taxon>
        <taxon>50 kb inversion clade</taxon>
        <taxon>NPAAA clade</taxon>
        <taxon>Hologalegina</taxon>
        <taxon>robinioid clade</taxon>
        <taxon>Loteae</taxon>
        <taxon>Lotus</taxon>
    </lineage>
</organism>
<dbReference type="EMBL" id="BT144759">
    <property type="protein sequence ID" value="AFK44553.1"/>
    <property type="molecule type" value="mRNA"/>
</dbReference>
<reference evidence="2" key="1">
    <citation type="submission" date="2012-05" db="EMBL/GenBank/DDBJ databases">
        <authorList>
            <person name="Krishnakumar V."/>
            <person name="Cheung F."/>
            <person name="Xiao Y."/>
            <person name="Chan A."/>
            <person name="Moskal W.A."/>
            <person name="Town C.D."/>
        </authorList>
    </citation>
    <scope>NUCLEOTIDE SEQUENCE</scope>
</reference>